<dbReference type="NCBIfam" id="TIGR01144">
    <property type="entry name" value="ATP_synt_b"/>
    <property type="match status" value="1"/>
</dbReference>
<dbReference type="Pfam" id="PF00430">
    <property type="entry name" value="ATP-synt_B"/>
    <property type="match status" value="1"/>
</dbReference>
<dbReference type="CDD" id="cd06503">
    <property type="entry name" value="ATP-synt_Fo_b"/>
    <property type="match status" value="1"/>
</dbReference>
<keyword evidence="1 12" id="KW-0813">Transport</keyword>
<gene>
    <name evidence="12 15" type="primary">atpF</name>
    <name evidence="15" type="ORF">G3N55_04315</name>
</gene>
<keyword evidence="8 12" id="KW-0472">Membrane</keyword>
<dbReference type="HAMAP" id="MF_01398">
    <property type="entry name" value="ATP_synth_b_bprime"/>
    <property type="match status" value="1"/>
</dbReference>
<evidence type="ECO:0000256" key="10">
    <source>
        <dbReference type="ARBA" id="ARBA00025198"/>
    </source>
</evidence>
<comment type="function">
    <text evidence="10 12">F(1)F(0) ATP synthase produces ATP from ADP in the presence of a proton or sodium gradient. F-type ATPases consist of two structural domains, F(1) containing the extramembraneous catalytic core and F(0) containing the membrane proton channel, linked together by a central stalk and a peripheral stalk. During catalysis, ATP synthesis in the catalytic domain of F(1) is coupled via a rotary mechanism of the central stalk subunits to proton translocation.</text>
</comment>
<evidence type="ECO:0000256" key="11">
    <source>
        <dbReference type="ARBA" id="ARBA00037847"/>
    </source>
</evidence>
<evidence type="ECO:0000313" key="16">
    <source>
        <dbReference type="Proteomes" id="UP000469346"/>
    </source>
</evidence>
<evidence type="ECO:0000256" key="13">
    <source>
        <dbReference type="RuleBase" id="RU003848"/>
    </source>
</evidence>
<evidence type="ECO:0000256" key="3">
    <source>
        <dbReference type="ARBA" id="ARBA00022692"/>
    </source>
</evidence>
<evidence type="ECO:0000256" key="6">
    <source>
        <dbReference type="ARBA" id="ARBA00023065"/>
    </source>
</evidence>
<dbReference type="GO" id="GO:0045259">
    <property type="term" value="C:proton-transporting ATP synthase complex"/>
    <property type="evidence" value="ECO:0007669"/>
    <property type="project" value="UniProtKB-KW"/>
</dbReference>
<dbReference type="EMBL" id="JAAGRR010000033">
    <property type="protein sequence ID" value="NDY42072.1"/>
    <property type="molecule type" value="Genomic_DNA"/>
</dbReference>
<comment type="subunit">
    <text evidence="12">F-type ATPases have 2 components, F(1) - the catalytic core - and F(0) - the membrane proton channel. F(1) has five subunits: alpha(3), beta(3), gamma(1), delta(1), epsilon(1). F(0) has three main subunits: a(1), b(2) and c(10-14). The alpha and beta chains form an alternating ring which encloses part of the gamma chain. F(1) is attached to F(0) by a central stalk formed by the gamma and epsilon chains, while a peripheral stalk is formed by the delta and b chains.</text>
</comment>
<dbReference type="GO" id="GO:0046933">
    <property type="term" value="F:proton-transporting ATP synthase activity, rotational mechanism"/>
    <property type="evidence" value="ECO:0007669"/>
    <property type="project" value="UniProtKB-UniRule"/>
</dbReference>
<organism evidence="15 16">
    <name type="scientific">Dissulfurirhabdus thermomarina</name>
    <dbReference type="NCBI Taxonomy" id="1765737"/>
    <lineage>
        <taxon>Bacteria</taxon>
        <taxon>Deltaproteobacteria</taxon>
        <taxon>Dissulfurirhabdaceae</taxon>
        <taxon>Dissulfurirhabdus</taxon>
    </lineage>
</organism>
<evidence type="ECO:0000256" key="12">
    <source>
        <dbReference type="HAMAP-Rule" id="MF_01398"/>
    </source>
</evidence>
<comment type="similarity">
    <text evidence="12 13">Belongs to the ATPase B chain family.</text>
</comment>
<comment type="subcellular location">
    <subcellularLocation>
        <location evidence="12">Cell membrane</location>
        <topology evidence="12">Single-pass membrane protein</topology>
    </subcellularLocation>
    <subcellularLocation>
        <location evidence="11">Endomembrane system</location>
        <topology evidence="11">Single-pass membrane protein</topology>
    </subcellularLocation>
</comment>
<keyword evidence="6 12" id="KW-0406">Ion transport</keyword>
<dbReference type="InterPro" id="IPR005864">
    <property type="entry name" value="ATP_synth_F0_bsu_bac"/>
</dbReference>
<evidence type="ECO:0000256" key="2">
    <source>
        <dbReference type="ARBA" id="ARBA00022547"/>
    </source>
</evidence>
<dbReference type="GO" id="GO:0005886">
    <property type="term" value="C:plasma membrane"/>
    <property type="evidence" value="ECO:0007669"/>
    <property type="project" value="UniProtKB-SubCell"/>
</dbReference>
<keyword evidence="16" id="KW-1185">Reference proteome</keyword>
<dbReference type="Proteomes" id="UP000469346">
    <property type="component" value="Unassembled WGS sequence"/>
</dbReference>
<evidence type="ECO:0000256" key="1">
    <source>
        <dbReference type="ARBA" id="ARBA00022448"/>
    </source>
</evidence>
<keyword evidence="12" id="KW-1003">Cell membrane</keyword>
<feature type="coiled-coil region" evidence="14">
    <location>
        <begin position="106"/>
        <end position="180"/>
    </location>
</feature>
<keyword evidence="7" id="KW-0793">Thylakoid</keyword>
<dbReference type="AlphaFoldDB" id="A0A6N9TLB6"/>
<dbReference type="GO" id="GO:0012505">
    <property type="term" value="C:endomembrane system"/>
    <property type="evidence" value="ECO:0007669"/>
    <property type="project" value="UniProtKB-SubCell"/>
</dbReference>
<dbReference type="PANTHER" id="PTHR34264">
    <property type="entry name" value="ATP SYNTHASE SUBUNIT B, CHLOROPLASTIC"/>
    <property type="match status" value="1"/>
</dbReference>
<feature type="transmembrane region" description="Helical" evidence="12">
    <location>
        <begin position="76"/>
        <end position="94"/>
    </location>
</feature>
<evidence type="ECO:0000256" key="8">
    <source>
        <dbReference type="ARBA" id="ARBA00023136"/>
    </source>
</evidence>
<accession>A0A6N9TLB6</accession>
<keyword evidence="9 12" id="KW-0066">ATP synthesis</keyword>
<evidence type="ECO:0000256" key="14">
    <source>
        <dbReference type="SAM" id="Coils"/>
    </source>
</evidence>
<keyword evidence="3 12" id="KW-0812">Transmembrane</keyword>
<evidence type="ECO:0000256" key="7">
    <source>
        <dbReference type="ARBA" id="ARBA00023078"/>
    </source>
</evidence>
<dbReference type="InterPro" id="IPR002146">
    <property type="entry name" value="ATP_synth_b/b'su_bac/chlpt"/>
</dbReference>
<dbReference type="RefSeq" id="WP_163298220.1">
    <property type="nucleotide sequence ID" value="NZ_JAAGRR010000033.1"/>
</dbReference>
<protein>
    <recommendedName>
        <fullName evidence="12">ATP synthase subunit b</fullName>
    </recommendedName>
    <alternativeName>
        <fullName evidence="12">ATP synthase F(0) sector subunit b</fullName>
    </alternativeName>
    <alternativeName>
        <fullName evidence="12">ATPase subunit I</fullName>
    </alternativeName>
    <alternativeName>
        <fullName evidence="12">F-type ATPase subunit b</fullName>
        <shortName evidence="12">F-ATPase subunit b</shortName>
    </alternativeName>
</protein>
<evidence type="ECO:0000313" key="15">
    <source>
        <dbReference type="EMBL" id="NDY42072.1"/>
    </source>
</evidence>
<comment type="function">
    <text evidence="12">Component of the F(0) channel, it forms part of the peripheral stalk, linking F(1) to F(0).</text>
</comment>
<reference evidence="15 16" key="1">
    <citation type="submission" date="2020-02" db="EMBL/GenBank/DDBJ databases">
        <title>Comparative genomics of sulfur disproportionating microorganisms.</title>
        <authorList>
            <person name="Ward L.M."/>
            <person name="Bertran E."/>
            <person name="Johnston D.T."/>
        </authorList>
    </citation>
    <scope>NUCLEOTIDE SEQUENCE [LARGE SCALE GENOMIC DNA]</scope>
    <source>
        <strain evidence="15 16">DSM 100025</strain>
    </source>
</reference>
<keyword evidence="5 12" id="KW-1133">Transmembrane helix</keyword>
<proteinExistence type="inferred from homology"/>
<sequence length="228" mass="25554">MRRNGFRAAAAALVTLVGLVLLLPVAWPAAGVAVGGHGVALAAEHEAGVVDVETHGEAAGHGEGHHGVTHSQLMNFIWHCLNFAIMVVVLVHFLRKPITESLRGRREGIRQAFEDLEAKRVEAERQYAEYERRLANMEEEAARIRQAFVEQGQAEKEKIVAQAREAAERIRAQAEFYVQQELAKARQQLQAEVADMAVRMAEELVRKNLTPEDHRRLISDYLERVVQN</sequence>
<keyword evidence="14" id="KW-0175">Coiled coil</keyword>
<evidence type="ECO:0000256" key="4">
    <source>
        <dbReference type="ARBA" id="ARBA00022781"/>
    </source>
</evidence>
<evidence type="ECO:0000256" key="5">
    <source>
        <dbReference type="ARBA" id="ARBA00022989"/>
    </source>
</evidence>
<keyword evidence="2 12" id="KW-0138">CF(0)</keyword>
<evidence type="ECO:0000256" key="9">
    <source>
        <dbReference type="ARBA" id="ARBA00023310"/>
    </source>
</evidence>
<keyword evidence="4 12" id="KW-0375">Hydrogen ion transport</keyword>
<comment type="caution">
    <text evidence="15">The sequence shown here is derived from an EMBL/GenBank/DDBJ whole genome shotgun (WGS) entry which is preliminary data.</text>
</comment>
<dbReference type="PANTHER" id="PTHR34264:SF3">
    <property type="entry name" value="ATP SYNTHASE SUBUNIT B, CHLOROPLASTIC"/>
    <property type="match status" value="1"/>
</dbReference>
<name>A0A6N9TLB6_DISTH</name>